<feature type="region of interest" description="Disordered" evidence="1">
    <location>
        <begin position="1215"/>
        <end position="1235"/>
    </location>
</feature>
<feature type="compositionally biased region" description="Basic and acidic residues" evidence="1">
    <location>
        <begin position="810"/>
        <end position="819"/>
    </location>
</feature>
<reference evidence="2 3" key="1">
    <citation type="submission" date="2024-09" db="EMBL/GenBank/DDBJ databases">
        <title>Chromosome-scale assembly of Riccia fluitans.</title>
        <authorList>
            <person name="Paukszto L."/>
            <person name="Sawicki J."/>
            <person name="Karawczyk K."/>
            <person name="Piernik-Szablinska J."/>
            <person name="Szczecinska M."/>
            <person name="Mazdziarz M."/>
        </authorList>
    </citation>
    <scope>NUCLEOTIDE SEQUENCE [LARGE SCALE GENOMIC DNA]</scope>
    <source>
        <strain evidence="2">Rf_01</strain>
        <tissue evidence="2">Aerial parts of the thallus</tissue>
    </source>
</reference>
<feature type="compositionally biased region" description="Low complexity" evidence="1">
    <location>
        <begin position="761"/>
        <end position="776"/>
    </location>
</feature>
<dbReference type="PANTHER" id="PTHR37261:SF1">
    <property type="entry name" value="40S RIBOSOMAL PROTEIN S27"/>
    <property type="match status" value="1"/>
</dbReference>
<feature type="compositionally biased region" description="Polar residues" evidence="1">
    <location>
        <begin position="280"/>
        <end position="292"/>
    </location>
</feature>
<dbReference type="PANTHER" id="PTHR37261">
    <property type="entry name" value="40S RIBOSOMAL PROTEIN S27"/>
    <property type="match status" value="1"/>
</dbReference>
<evidence type="ECO:0000256" key="1">
    <source>
        <dbReference type="SAM" id="MobiDB-lite"/>
    </source>
</evidence>
<comment type="caution">
    <text evidence="2">The sequence shown here is derived from an EMBL/GenBank/DDBJ whole genome shotgun (WGS) entry which is preliminary data.</text>
</comment>
<feature type="region of interest" description="Disordered" evidence="1">
    <location>
        <begin position="797"/>
        <end position="834"/>
    </location>
</feature>
<keyword evidence="3" id="KW-1185">Reference proteome</keyword>
<proteinExistence type="predicted"/>
<gene>
    <name evidence="2" type="ORF">R1flu_022471</name>
</gene>
<feature type="region of interest" description="Disordered" evidence="1">
    <location>
        <begin position="450"/>
        <end position="502"/>
    </location>
</feature>
<accession>A0ABD1XPA1</accession>
<dbReference type="InterPro" id="IPR028043">
    <property type="entry name" value="PAAT-like"/>
</dbReference>
<evidence type="ECO:0000313" key="2">
    <source>
        <dbReference type="EMBL" id="KAL2610779.1"/>
    </source>
</evidence>
<feature type="compositionally biased region" description="Polar residues" evidence="1">
    <location>
        <begin position="469"/>
        <end position="480"/>
    </location>
</feature>
<feature type="region of interest" description="Disordered" evidence="1">
    <location>
        <begin position="262"/>
        <end position="303"/>
    </location>
</feature>
<feature type="region of interest" description="Disordered" evidence="1">
    <location>
        <begin position="743"/>
        <end position="776"/>
    </location>
</feature>
<evidence type="ECO:0000313" key="3">
    <source>
        <dbReference type="Proteomes" id="UP001605036"/>
    </source>
</evidence>
<organism evidence="2 3">
    <name type="scientific">Riccia fluitans</name>
    <dbReference type="NCBI Taxonomy" id="41844"/>
    <lineage>
        <taxon>Eukaryota</taxon>
        <taxon>Viridiplantae</taxon>
        <taxon>Streptophyta</taxon>
        <taxon>Embryophyta</taxon>
        <taxon>Marchantiophyta</taxon>
        <taxon>Marchantiopsida</taxon>
        <taxon>Marchantiidae</taxon>
        <taxon>Marchantiales</taxon>
        <taxon>Ricciaceae</taxon>
        <taxon>Riccia</taxon>
    </lineage>
</organism>
<dbReference type="EMBL" id="JBHFFA010000007">
    <property type="protein sequence ID" value="KAL2610779.1"/>
    <property type="molecule type" value="Genomic_DNA"/>
</dbReference>
<dbReference type="Proteomes" id="UP001605036">
    <property type="component" value="Unassembled WGS sequence"/>
</dbReference>
<sequence>MEEKDEIAVTCSSNWKALEGCLEESVRVANRSDELGTPVPTSRVVLVPPSEESGPCELTVSFQRKTCYVRELCTLSSARTVEIYGQMNQDNQAEYVSTVRGTLVSPSKLENFEKRTEDDLRMFSNASEAADGNTGGFRLANAAGEEANSEFRRDEALNCVTTVESGELVSAKGAQDISFGGSLCERSRGSDGASSIQIIEGDSSEEMIEEGIAVDEPLDQTDWVECPHSPTKSSAVSDEEVDVNKCGFLLVDSDVVRKQQAAADRRGAVSESSKSESESAHGQLSKEPSQLETAPRGEDVTESGIQRVTCSEFRTVPEVQCLGENAEVRQNDVVASGGVCFTGIEVRSMPVNDSEAEASYSEVPAYEAEAGLNISDPWRSVKIRFLSLKDKSKLVLHKVIISMVLGPSVSPLTKTTGPFGHLQPSVGSSSFLSMLAPGILQMARGLGDSRKVSSSGLKSGERTFLESEISPSLDTTTRIPTPQPTASDASSSSSGGTNGRKIDSVLLGEQNSIQRGKEIHPTGLPSSGDEPWRTVIGLGKNSTIGFHKADVTASKVVENLQSEKPEDVNLGKSHDFSHDVVQRLDRLEAICLRIESSLNFNLENIDRRLKILEVRGLGIRPGTEQPRGSGYEEGAFVSASSVNLPPAHRGEKSDSTLDKQAHTCNSAPVNLPAEELPREGIGSTASVSSTLPFSSVSPALPLWPFSKRVPTELCASGTSTDNKNVRVDQLIISGQSQQASVKAEEAYCEAQTSDDTESDISSESSSTGDALELCSCPESVSSSPSKSVQQVENAFGSASPSFSVPSDAAEFPKPKNSFEREDDDSEDDSFTSEEQVPLVDIDCIALGVGKGSPQAKTQETLLHGYDAIPVLYEKESNDMTESGLNKKDVFWASGVEDLENRSHIDWKDGLFGAVDRKICSTETDLGQRFGNNSPAFDSTQDLIRGMCVPAAVPFVDKLASYDLCPADFERSLREEWRAEVKDGKSSKECEQAMLPNALLEPPSGGEGYIPGRDDYWCERSSEKNFQVEDNVPMTYLTVKDFVIPLDPRNEMLLQEELFPEDWNWFSSEVRPTSNNGNLTGSPSATGECGDLLEVENDISDRSVGYGEPHSLLDEETALVGHSNQLGVDVYSKDWQKNLCSLLDADPPIAFGVDFCSEEENHDHSVQQMEQSSLLDQDMFISPRNTTAGIKEGGSNSISCILSEEQYDLFGIVGLPKSTDTERSPSSDTPRSNPFDDYCKENVKLEHQNLPARDLLEDFGEESDGFEAPDSERTQSLLFHLSL</sequence>
<feature type="compositionally biased region" description="Acidic residues" evidence="1">
    <location>
        <begin position="820"/>
        <end position="831"/>
    </location>
</feature>
<dbReference type="Pfam" id="PF14958">
    <property type="entry name" value="PAAT-like"/>
    <property type="match status" value="1"/>
</dbReference>
<feature type="compositionally biased region" description="Basic and acidic residues" evidence="1">
    <location>
        <begin position="263"/>
        <end position="279"/>
    </location>
</feature>
<name>A0ABD1XPA1_9MARC</name>
<feature type="region of interest" description="Disordered" evidence="1">
    <location>
        <begin position="512"/>
        <end position="531"/>
    </location>
</feature>
<protein>
    <submittedName>
        <fullName evidence="2">Uncharacterized protein</fullName>
    </submittedName>
</protein>